<proteinExistence type="predicted"/>
<dbReference type="InterPro" id="IPR035892">
    <property type="entry name" value="C2_domain_sf"/>
</dbReference>
<sequence>MLSNVQGLQQLQYLLSDNVQQQIELDRGEVAGHGHCQTEELAEEQFGRTEVIDNTLNPDFVRKFVLDFFFEEKQNLRFDVFSEDKKQPIRILSPPSLHPSGVSVEPPTLCLSLESLSIALRRLPGSDVLHVGGDHRLFRQQAGEDALMCRASSWQLAALKSYNYIPHGSLSSTSLLHQNKRYLVK</sequence>
<dbReference type="InterPro" id="IPR045052">
    <property type="entry name" value="Copine"/>
</dbReference>
<dbReference type="Pfam" id="PF00168">
    <property type="entry name" value="C2"/>
    <property type="match status" value="1"/>
</dbReference>
<dbReference type="Proteomes" id="UP000438429">
    <property type="component" value="Unassembled WGS sequence"/>
</dbReference>
<dbReference type="Gene3D" id="2.60.40.150">
    <property type="entry name" value="C2 domain"/>
    <property type="match status" value="1"/>
</dbReference>
<evidence type="ECO:0000313" key="2">
    <source>
        <dbReference type="EMBL" id="KAF0035453.1"/>
    </source>
</evidence>
<dbReference type="InterPro" id="IPR000008">
    <property type="entry name" value="C2_dom"/>
</dbReference>
<dbReference type="PANTHER" id="PTHR10857:SF112">
    <property type="entry name" value="COPINE-9"/>
    <property type="match status" value="1"/>
</dbReference>
<dbReference type="PANTHER" id="PTHR10857">
    <property type="entry name" value="COPINE"/>
    <property type="match status" value="1"/>
</dbReference>
<organism evidence="2 3">
    <name type="scientific">Scophthalmus maximus</name>
    <name type="common">Turbot</name>
    <name type="synonym">Psetta maxima</name>
    <dbReference type="NCBI Taxonomy" id="52904"/>
    <lineage>
        <taxon>Eukaryota</taxon>
        <taxon>Metazoa</taxon>
        <taxon>Chordata</taxon>
        <taxon>Craniata</taxon>
        <taxon>Vertebrata</taxon>
        <taxon>Euteleostomi</taxon>
        <taxon>Actinopterygii</taxon>
        <taxon>Neopterygii</taxon>
        <taxon>Teleostei</taxon>
        <taxon>Neoteleostei</taxon>
        <taxon>Acanthomorphata</taxon>
        <taxon>Carangaria</taxon>
        <taxon>Pleuronectiformes</taxon>
        <taxon>Pleuronectoidei</taxon>
        <taxon>Scophthalmidae</taxon>
        <taxon>Scophthalmus</taxon>
    </lineage>
</organism>
<gene>
    <name evidence="2" type="ORF">F2P81_013211</name>
</gene>
<evidence type="ECO:0000313" key="3">
    <source>
        <dbReference type="Proteomes" id="UP000438429"/>
    </source>
</evidence>
<dbReference type="GO" id="GO:0005544">
    <property type="term" value="F:calcium-dependent phospholipid binding"/>
    <property type="evidence" value="ECO:0007669"/>
    <property type="project" value="InterPro"/>
</dbReference>
<dbReference type="PROSITE" id="PS50004">
    <property type="entry name" value="C2"/>
    <property type="match status" value="1"/>
</dbReference>
<evidence type="ECO:0000259" key="1">
    <source>
        <dbReference type="PROSITE" id="PS50004"/>
    </source>
</evidence>
<dbReference type="GO" id="GO:0071277">
    <property type="term" value="P:cellular response to calcium ion"/>
    <property type="evidence" value="ECO:0007669"/>
    <property type="project" value="TreeGrafter"/>
</dbReference>
<dbReference type="GO" id="GO:0005886">
    <property type="term" value="C:plasma membrane"/>
    <property type="evidence" value="ECO:0007669"/>
    <property type="project" value="TreeGrafter"/>
</dbReference>
<dbReference type="AlphaFoldDB" id="A0A6A4SN67"/>
<protein>
    <recommendedName>
        <fullName evidence="1">C2 domain-containing protein</fullName>
    </recommendedName>
</protein>
<reference evidence="2 3" key="1">
    <citation type="submission" date="2019-06" db="EMBL/GenBank/DDBJ databases">
        <title>Draft genomes of female and male turbot (Scophthalmus maximus).</title>
        <authorList>
            <person name="Xu H."/>
            <person name="Xu X.-W."/>
            <person name="Shao C."/>
            <person name="Chen S."/>
        </authorList>
    </citation>
    <scope>NUCLEOTIDE SEQUENCE [LARGE SCALE GENOMIC DNA]</scope>
    <source>
        <strain evidence="2">Ysfricsl-2016a</strain>
        <tissue evidence="2">Blood</tissue>
    </source>
</reference>
<name>A0A6A4SN67_SCOMX</name>
<dbReference type="EMBL" id="VEVO01000011">
    <property type="protein sequence ID" value="KAF0035453.1"/>
    <property type="molecule type" value="Genomic_DNA"/>
</dbReference>
<feature type="domain" description="C2" evidence="1">
    <location>
        <begin position="1"/>
        <end position="113"/>
    </location>
</feature>
<accession>A0A6A4SN67</accession>
<dbReference type="SUPFAM" id="SSF49562">
    <property type="entry name" value="C2 domain (Calcium/lipid-binding domain, CaLB)"/>
    <property type="match status" value="1"/>
</dbReference>
<comment type="caution">
    <text evidence="2">The sequence shown here is derived from an EMBL/GenBank/DDBJ whole genome shotgun (WGS) entry which is preliminary data.</text>
</comment>